<comment type="caution">
    <text evidence="1">The sequence shown here is derived from an EMBL/GenBank/DDBJ whole genome shotgun (WGS) entry which is preliminary data.</text>
</comment>
<sequence length="88" mass="9739">MVKVKLAGVLVNLAGRNELTVEASTVRELIHALKAYPKLYARIWDPRGRLMPDIYIAVNDVDVRLLSGLDTSLKPEDVVLILAYIHGG</sequence>
<gene>
    <name evidence="1" type="ORF">TU35_008395</name>
</gene>
<dbReference type="EMBL" id="JZWT02000025">
    <property type="protein sequence ID" value="MFB6491234.1"/>
    <property type="molecule type" value="Genomic_DNA"/>
</dbReference>
<name>A0ACC6V2E4_9CREN</name>
<reference evidence="1" key="1">
    <citation type="submission" date="2024-07" db="EMBL/GenBank/DDBJ databases">
        <title>Metagenome and Metagenome-Assembled Genomes of Archaea from a hot spring from the geothermal field of Los Azufres, Mexico.</title>
        <authorList>
            <person name="Marin-Paredes R."/>
            <person name="Martinez-Romero E."/>
            <person name="Servin-Garciduenas L.E."/>
        </authorList>
    </citation>
    <scope>NUCLEOTIDE SEQUENCE</scope>
</reference>
<evidence type="ECO:0000313" key="1">
    <source>
        <dbReference type="EMBL" id="MFB6491234.1"/>
    </source>
</evidence>
<organism evidence="1 2">
    <name type="scientific">Thermoproteus sp. AZ2</name>
    <dbReference type="NCBI Taxonomy" id="1609232"/>
    <lineage>
        <taxon>Archaea</taxon>
        <taxon>Thermoproteota</taxon>
        <taxon>Thermoprotei</taxon>
        <taxon>Thermoproteales</taxon>
        <taxon>Thermoproteaceae</taxon>
        <taxon>Thermoproteus</taxon>
    </lineage>
</organism>
<dbReference type="Proteomes" id="UP000033636">
    <property type="component" value="Unassembled WGS sequence"/>
</dbReference>
<proteinExistence type="predicted"/>
<evidence type="ECO:0000313" key="2">
    <source>
        <dbReference type="Proteomes" id="UP000033636"/>
    </source>
</evidence>
<protein>
    <submittedName>
        <fullName evidence="1">MoaD/ThiS family protein</fullName>
    </submittedName>
</protein>
<accession>A0ACC6V2E4</accession>